<keyword evidence="3 9" id="KW-0808">Transferase</keyword>
<dbReference type="PANTHER" id="PTHR11236">
    <property type="entry name" value="AMINOBENZOATE/ANTHRANILATE SYNTHASE"/>
    <property type="match status" value="1"/>
</dbReference>
<keyword evidence="10" id="KW-1185">Reference proteome</keyword>
<evidence type="ECO:0000256" key="2">
    <source>
        <dbReference type="ARBA" id="ARBA00013139"/>
    </source>
</evidence>
<dbReference type="PROSITE" id="PS51273">
    <property type="entry name" value="GATASE_TYPE_1"/>
    <property type="match status" value="1"/>
</dbReference>
<evidence type="ECO:0000256" key="1">
    <source>
        <dbReference type="ARBA" id="ARBA00005970"/>
    </source>
</evidence>
<dbReference type="Gene3D" id="3.60.120.10">
    <property type="entry name" value="Anthranilate synthase"/>
    <property type="match status" value="1"/>
</dbReference>
<dbReference type="SUPFAM" id="SSF56322">
    <property type="entry name" value="ADC synthase"/>
    <property type="match status" value="1"/>
</dbReference>
<dbReference type="RefSeq" id="WP_405448411.1">
    <property type="nucleotide sequence ID" value="NZ_CP108164.1"/>
</dbReference>
<dbReference type="PRINTS" id="PR00097">
    <property type="entry name" value="ANTSNTHASEII"/>
</dbReference>
<gene>
    <name evidence="9" type="primary">pabB</name>
    <name evidence="9" type="ORF">OG350_19410</name>
</gene>
<dbReference type="EC" id="2.6.1.85" evidence="2"/>
<dbReference type="InterPro" id="IPR006221">
    <property type="entry name" value="TrpG/PapA_dom"/>
</dbReference>
<evidence type="ECO:0000256" key="3">
    <source>
        <dbReference type="ARBA" id="ARBA00022679"/>
    </source>
</evidence>
<dbReference type="Pfam" id="PF00425">
    <property type="entry name" value="Chorismate_bind"/>
    <property type="match status" value="1"/>
</dbReference>
<dbReference type="InterPro" id="IPR005802">
    <property type="entry name" value="ADC_synth_comp_1"/>
</dbReference>
<dbReference type="InterPro" id="IPR006805">
    <property type="entry name" value="Anth_synth_I_N"/>
</dbReference>
<dbReference type="CDD" id="cd01743">
    <property type="entry name" value="GATase1_Anthranilate_Synthase"/>
    <property type="match status" value="1"/>
</dbReference>
<accession>A0ABZ1KP19</accession>
<protein>
    <recommendedName>
        <fullName evidence="2">aminodeoxychorismate synthase</fullName>
        <ecNumber evidence="2">2.6.1.85</ecNumber>
    </recommendedName>
</protein>
<reference evidence="9 10" key="1">
    <citation type="submission" date="2022-10" db="EMBL/GenBank/DDBJ databases">
        <title>The complete genomes of actinobacterial strains from the NBC collection.</title>
        <authorList>
            <person name="Joergensen T.S."/>
            <person name="Alvarez Arevalo M."/>
            <person name="Sterndorff E.B."/>
            <person name="Faurdal D."/>
            <person name="Vuksanovic O."/>
            <person name="Mourched A.-S."/>
            <person name="Charusanti P."/>
            <person name="Shaw S."/>
            <person name="Blin K."/>
            <person name="Weber T."/>
        </authorList>
    </citation>
    <scope>NUCLEOTIDE SEQUENCE [LARGE SCALE GENOMIC DNA]</scope>
    <source>
        <strain evidence="9 10">NBC_00156</strain>
    </source>
</reference>
<proteinExistence type="inferred from homology"/>
<organism evidence="9 10">
    <name type="scientific">Streptomyces achromogenes</name>
    <dbReference type="NCBI Taxonomy" id="67255"/>
    <lineage>
        <taxon>Bacteria</taxon>
        <taxon>Bacillati</taxon>
        <taxon>Actinomycetota</taxon>
        <taxon>Actinomycetes</taxon>
        <taxon>Kitasatosporales</taxon>
        <taxon>Streptomycetaceae</taxon>
        <taxon>Streptomyces</taxon>
    </lineage>
</organism>
<evidence type="ECO:0000313" key="9">
    <source>
        <dbReference type="EMBL" id="WTQ82335.1"/>
    </source>
</evidence>
<dbReference type="Pfam" id="PF00117">
    <property type="entry name" value="GATase"/>
    <property type="match status" value="1"/>
</dbReference>
<dbReference type="GeneID" id="97282638"/>
<dbReference type="Gene3D" id="3.40.50.880">
    <property type="match status" value="1"/>
</dbReference>
<evidence type="ECO:0000259" key="6">
    <source>
        <dbReference type="Pfam" id="PF00117"/>
    </source>
</evidence>
<feature type="domain" description="Chorismate-utilising enzyme C-terminal" evidence="7">
    <location>
        <begin position="435"/>
        <end position="689"/>
    </location>
</feature>
<dbReference type="InterPro" id="IPR017926">
    <property type="entry name" value="GATASE"/>
</dbReference>
<dbReference type="EMBL" id="CP108164">
    <property type="protein sequence ID" value="WTQ82335.1"/>
    <property type="molecule type" value="Genomic_DNA"/>
</dbReference>
<dbReference type="Proteomes" id="UP001622557">
    <property type="component" value="Chromosome"/>
</dbReference>
<dbReference type="NCBIfam" id="TIGR00553">
    <property type="entry name" value="pabB"/>
    <property type="match status" value="1"/>
</dbReference>
<keyword evidence="9" id="KW-0032">Aminotransferase</keyword>
<evidence type="ECO:0000256" key="4">
    <source>
        <dbReference type="ARBA" id="ARBA00022962"/>
    </source>
</evidence>
<sequence length="716" mass="77904">MRTLLIDNYDSFTYNLYQFLAEVNGRPPEVVRNDSARPLSGLGEFDNIVISPGPGRPERQRDFGMSAQAIRDSGVPVLGVCLGHQGICHLFGAGIELGDEPMHGRVSRIHHTGEGLFSGIPSPFDAVRYHSLVATRIPEGELLPIAWTTDGVNMGVRHRTLPIWGVQFHPESICSEHGLRLLHNFRRLTEEHAGGPAQPPPTTVPGPREPLPAPARRTGRREEPARYSLRTRTLPLLPDTEAAYTELFAGAEHSFLLDSGETATGMARYSFMGDGTGPHAEFVTYRLAERAVTVDRAGQRIRRQESVFDYLDRELRERAVEHPGALGFALGYVGYLGYELKAECAGRAAHSAAEPDAALLFADRALVLDHLARVSHLLCLAAPGEEAAADRWLDTMARRVGGLDRAAGPGEVVTPPLLSAGEDASALPVTFRHSRQRYLDLIAECRREIRAGESYEICLTNMATAPIPIDPLATYAQLRRISPVPYGALLRFPGLSVLSASPEQFLRIDADRTVQAKPIKGTRPRGATPEEDERLRLELVKLEKERAENLMIVDLLRNDLGQVCEIGSVHVPDLFAVESYAPVHQLVSTIRGRLRSGVSAVEAFRAAFPGGSMTGAPKIRTMEIIDRLEAGPRGVYSGALGYFSLDGAADFSILIRTIVATPRQVSFGVGGAITALSDPAEEFEETQVKARAMLRAIAASRPAVQPLTGGPDAHRG</sequence>
<evidence type="ECO:0000256" key="5">
    <source>
        <dbReference type="SAM" id="MobiDB-lite"/>
    </source>
</evidence>
<feature type="region of interest" description="Disordered" evidence="5">
    <location>
        <begin position="191"/>
        <end position="223"/>
    </location>
</feature>
<keyword evidence="4" id="KW-0315">Glutamine amidotransferase</keyword>
<feature type="domain" description="Glutamine amidotransferase" evidence="6">
    <location>
        <begin position="4"/>
        <end position="185"/>
    </location>
</feature>
<dbReference type="PRINTS" id="PR00096">
    <property type="entry name" value="GATASE"/>
</dbReference>
<dbReference type="SUPFAM" id="SSF52317">
    <property type="entry name" value="Class I glutamine amidotransferase-like"/>
    <property type="match status" value="1"/>
</dbReference>
<feature type="compositionally biased region" description="Pro residues" evidence="5">
    <location>
        <begin position="197"/>
        <end position="213"/>
    </location>
</feature>
<dbReference type="NCBIfam" id="TIGR00566">
    <property type="entry name" value="trpG_papA"/>
    <property type="match status" value="1"/>
</dbReference>
<dbReference type="PANTHER" id="PTHR11236:SF18">
    <property type="entry name" value="AMINODEOXYCHORISMATE SYNTHASE"/>
    <property type="match status" value="1"/>
</dbReference>
<evidence type="ECO:0000313" key="10">
    <source>
        <dbReference type="Proteomes" id="UP001622557"/>
    </source>
</evidence>
<comment type="similarity">
    <text evidence="1">In the C-terminal section; belongs to the anthranilate synthase component I family.</text>
</comment>
<dbReference type="InterPro" id="IPR005801">
    <property type="entry name" value="ADC_synthase"/>
</dbReference>
<evidence type="ECO:0000259" key="7">
    <source>
        <dbReference type="Pfam" id="PF00425"/>
    </source>
</evidence>
<dbReference type="InterPro" id="IPR029062">
    <property type="entry name" value="Class_I_gatase-like"/>
</dbReference>
<name>A0ABZ1KP19_STRAH</name>
<dbReference type="InterPro" id="IPR015890">
    <property type="entry name" value="Chorismate_C"/>
</dbReference>
<dbReference type="Pfam" id="PF04715">
    <property type="entry name" value="Anth_synt_I_N"/>
    <property type="match status" value="1"/>
</dbReference>
<dbReference type="InterPro" id="IPR019999">
    <property type="entry name" value="Anth_synth_I-like"/>
</dbReference>
<feature type="domain" description="Anthranilate synthase component I N-terminal" evidence="8">
    <location>
        <begin position="248"/>
        <end position="373"/>
    </location>
</feature>
<dbReference type="GO" id="GO:0046820">
    <property type="term" value="F:4-amino-4-deoxychorismate synthase activity"/>
    <property type="evidence" value="ECO:0007669"/>
    <property type="project" value="UniProtKB-EC"/>
</dbReference>
<evidence type="ECO:0000259" key="8">
    <source>
        <dbReference type="Pfam" id="PF04715"/>
    </source>
</evidence>
<dbReference type="PRINTS" id="PR00099">
    <property type="entry name" value="CPSGATASE"/>
</dbReference>